<feature type="domain" description="LppM" evidence="3">
    <location>
        <begin position="30"/>
        <end position="186"/>
    </location>
</feature>
<dbReference type="EMBL" id="CP113787">
    <property type="protein sequence ID" value="WAL43862.1"/>
    <property type="molecule type" value="Genomic_DNA"/>
</dbReference>
<feature type="transmembrane region" description="Helical" evidence="2">
    <location>
        <begin position="194"/>
        <end position="216"/>
    </location>
</feature>
<protein>
    <recommendedName>
        <fullName evidence="3">LppM domain-containing protein</fullName>
    </recommendedName>
</protein>
<accession>A0AA47IMH1</accession>
<dbReference type="RefSeq" id="WP_076137338.1">
    <property type="nucleotide sequence ID" value="NZ_CP113787.1"/>
</dbReference>
<keyword evidence="2" id="KW-1133">Transmembrane helix</keyword>
<feature type="compositionally biased region" description="Basic and acidic residues" evidence="1">
    <location>
        <begin position="335"/>
        <end position="346"/>
    </location>
</feature>
<feature type="transmembrane region" description="Helical" evidence="2">
    <location>
        <begin position="12"/>
        <end position="31"/>
    </location>
</feature>
<keyword evidence="2" id="KW-0472">Membrane</keyword>
<dbReference type="AlphaFoldDB" id="A0AA47IMH1"/>
<proteinExistence type="predicted"/>
<gene>
    <name evidence="4" type="ORF">OFA60_04745</name>
</gene>
<evidence type="ECO:0000256" key="2">
    <source>
        <dbReference type="SAM" id="Phobius"/>
    </source>
</evidence>
<sequence length="346" mass="36746">MNDASRNVPRPVAWVALAALTLILAGCGVRYDFVIHDNETADLTYIMWDSSDLHLITKETCTEKDLGKSSPLPEGVEATYTYTSHNSNPACQVTAKAVPLSKLQTDTWTIKHKDGQYIFDLSPGSLSKLGSKNPQLPSQNIGGSTKVAVSVTFPGKVTKSNGKSEGNKVTWDNALESSDSLHAEGEDGRFHLRWWMVAIASGIVLLIIVGVVIYLLRVRRAQQMSPASPYGGIPQDAGAAGAIPSDVYISGPYQSPLPGAQQPTPGPTQVYPVADLQAGYSPYVDPGPGAVAFPSQDTGYAGHSAGPSVYGAQDGNGAYAPGPGYTQMPYQEGTGHSDFRPPQERP</sequence>
<dbReference type="Proteomes" id="UP001163127">
    <property type="component" value="Chromosome"/>
</dbReference>
<evidence type="ECO:0000313" key="5">
    <source>
        <dbReference type="Proteomes" id="UP001163127"/>
    </source>
</evidence>
<name>A0AA47IMH1_ACTNA</name>
<reference evidence="4" key="1">
    <citation type="submission" date="2022-11" db="EMBL/GenBank/DDBJ databases">
        <title>Dental biofilm bacteria. Genome sequencing and assembly.</title>
        <authorList>
            <person name="Robertsson C."/>
        </authorList>
    </citation>
    <scope>NUCLEOTIDE SEQUENCE</scope>
    <source>
        <strain evidence="4">CW</strain>
    </source>
</reference>
<dbReference type="PROSITE" id="PS51257">
    <property type="entry name" value="PROKAR_LIPOPROTEIN"/>
    <property type="match status" value="1"/>
</dbReference>
<evidence type="ECO:0000256" key="1">
    <source>
        <dbReference type="SAM" id="MobiDB-lite"/>
    </source>
</evidence>
<evidence type="ECO:0000259" key="3">
    <source>
        <dbReference type="Pfam" id="PF21946"/>
    </source>
</evidence>
<keyword evidence="2" id="KW-0812">Transmembrane</keyword>
<dbReference type="InterPro" id="IPR053807">
    <property type="entry name" value="LppM"/>
</dbReference>
<evidence type="ECO:0000313" key="4">
    <source>
        <dbReference type="EMBL" id="WAL43862.1"/>
    </source>
</evidence>
<dbReference type="Pfam" id="PF21946">
    <property type="entry name" value="LppM"/>
    <property type="match status" value="1"/>
</dbReference>
<feature type="region of interest" description="Disordered" evidence="1">
    <location>
        <begin position="304"/>
        <end position="346"/>
    </location>
</feature>
<organism evidence="4 5">
    <name type="scientific">Actinomyces naeslundii</name>
    <dbReference type="NCBI Taxonomy" id="1655"/>
    <lineage>
        <taxon>Bacteria</taxon>
        <taxon>Bacillati</taxon>
        <taxon>Actinomycetota</taxon>
        <taxon>Actinomycetes</taxon>
        <taxon>Actinomycetales</taxon>
        <taxon>Actinomycetaceae</taxon>
        <taxon>Actinomyces</taxon>
    </lineage>
</organism>